<keyword evidence="3" id="KW-0812">Transmembrane</keyword>
<evidence type="ECO:0000256" key="5">
    <source>
        <dbReference type="ARBA" id="ARBA00023136"/>
    </source>
</evidence>
<dbReference type="InterPro" id="IPR054549">
    <property type="entry name" value="UVB_sens_RUS_dom"/>
</dbReference>
<evidence type="ECO:0008006" key="9">
    <source>
        <dbReference type="Google" id="ProtNLM"/>
    </source>
</evidence>
<evidence type="ECO:0000256" key="2">
    <source>
        <dbReference type="ARBA" id="ARBA00007558"/>
    </source>
</evidence>
<dbReference type="InterPro" id="IPR006968">
    <property type="entry name" value="RUS_fam"/>
</dbReference>
<dbReference type="GO" id="GO:0016020">
    <property type="term" value="C:membrane"/>
    <property type="evidence" value="ECO:0007669"/>
    <property type="project" value="UniProtKB-SubCell"/>
</dbReference>
<feature type="domain" description="Root UVB sensitive protein C-terminal" evidence="7">
    <location>
        <begin position="240"/>
        <end position="385"/>
    </location>
</feature>
<dbReference type="Pfam" id="PF24160">
    <property type="entry name" value="UVB_sens_C"/>
    <property type="match status" value="1"/>
</dbReference>
<reference evidence="8" key="1">
    <citation type="journal article" date="2020" name="J. Eukaryot. Microbiol.">
        <title>De novo Sequencing, Assembly and Annotation of the Transcriptome for the Free-Living Testate Amoeba Arcella intermedia.</title>
        <authorList>
            <person name="Ribeiro G.M."/>
            <person name="Porfirio-Sousa A.L."/>
            <person name="Maurer-Alcala X.X."/>
            <person name="Katz L.A."/>
            <person name="Lahr D.J.G."/>
        </authorList>
    </citation>
    <scope>NUCLEOTIDE SEQUENCE</scope>
</reference>
<keyword evidence="5" id="KW-0472">Membrane</keyword>
<keyword evidence="4" id="KW-1133">Transmembrane helix</keyword>
<dbReference type="AlphaFoldDB" id="A0A6B2L6C6"/>
<accession>A0A6B2L6C6</accession>
<evidence type="ECO:0000259" key="6">
    <source>
        <dbReference type="Pfam" id="PF04884"/>
    </source>
</evidence>
<evidence type="ECO:0000256" key="4">
    <source>
        <dbReference type="ARBA" id="ARBA00022989"/>
    </source>
</evidence>
<comment type="similarity">
    <text evidence="2">Belongs to the RUS1 family.</text>
</comment>
<feature type="domain" description="Protein root UVB sensitive/RUS" evidence="6">
    <location>
        <begin position="2"/>
        <end position="231"/>
    </location>
</feature>
<evidence type="ECO:0000259" key="7">
    <source>
        <dbReference type="Pfam" id="PF24160"/>
    </source>
</evidence>
<evidence type="ECO:0000313" key="8">
    <source>
        <dbReference type="EMBL" id="NDV32519.1"/>
    </source>
</evidence>
<proteinExistence type="inferred from homology"/>
<evidence type="ECO:0000256" key="1">
    <source>
        <dbReference type="ARBA" id="ARBA00004370"/>
    </source>
</evidence>
<organism evidence="8">
    <name type="scientific">Arcella intermedia</name>
    <dbReference type="NCBI Taxonomy" id="1963864"/>
    <lineage>
        <taxon>Eukaryota</taxon>
        <taxon>Amoebozoa</taxon>
        <taxon>Tubulinea</taxon>
        <taxon>Elardia</taxon>
        <taxon>Arcellinida</taxon>
        <taxon>Sphaerothecina</taxon>
        <taxon>Arcellidae</taxon>
        <taxon>Arcella</taxon>
    </lineage>
</organism>
<comment type="subcellular location">
    <subcellularLocation>
        <location evidence="1">Membrane</location>
    </subcellularLocation>
</comment>
<dbReference type="EMBL" id="GIBP01003550">
    <property type="protein sequence ID" value="NDV32519.1"/>
    <property type="molecule type" value="Transcribed_RNA"/>
</dbReference>
<dbReference type="InterPro" id="IPR055412">
    <property type="entry name" value="UVB_sens_C"/>
</dbReference>
<dbReference type="Pfam" id="PF04884">
    <property type="entry name" value="UVB_sens_prot"/>
    <property type="match status" value="1"/>
</dbReference>
<dbReference type="PANTHER" id="PTHR12770:SF31">
    <property type="entry name" value="RUS FAMILY MEMBER 1"/>
    <property type="match status" value="1"/>
</dbReference>
<protein>
    <recommendedName>
        <fullName evidence="9">RUS1 family protein</fullName>
    </recommendedName>
</protein>
<name>A0A6B2L6C6_9EUKA</name>
<dbReference type="PANTHER" id="PTHR12770">
    <property type="entry name" value="RUS1 FAMILY PROTEIN C16ORF58"/>
    <property type="match status" value="1"/>
</dbReference>
<evidence type="ECO:0000256" key="3">
    <source>
        <dbReference type="ARBA" id="ARBA00022692"/>
    </source>
</evidence>
<sequence length="389" mass="43849">MFYEIFLPAGYPDSVSPDYFEYQCWDSIQAGASSLIGILSSRAILQAVGVGKETATATGAVLQWIIKDGSGMLGRILFAWFRGTDLDNNSKMWRLSADLFNDAAFFLEILSPSLPDSFFLPIVCSGSVLKSIVSVAGGATRSSLNEHQATRNNMADVAAKDGSQEMAVGLISMILGFYLTPLIDTDLKTWLFFVAFTCLHLFANYRAVRCIVLSKLNRQRSGILIRHWFESYEGKTQKGEILSPAQVAREEFTFYFEERRPYKVRLGVPLVRVLPENAKEMLAFVKKFKEEKNKYILKQTSREILVALQADATSIDVLKAYFHAQLYQISDSTKEQLDTPKMNLLKDLIRDPTSLQSAFNTFLTSLENKNWQVASNLLGTTEWRFNILN</sequence>